<keyword evidence="1" id="KW-0812">Transmembrane</keyword>
<dbReference type="AlphaFoldDB" id="A0A8S0UPG5"/>
<keyword evidence="1" id="KW-0472">Membrane</keyword>
<gene>
    <name evidence="2" type="ORF">OLEA9_A018756</name>
</gene>
<reference evidence="2 3" key="1">
    <citation type="submission" date="2019-12" db="EMBL/GenBank/DDBJ databases">
        <authorList>
            <person name="Alioto T."/>
            <person name="Alioto T."/>
            <person name="Gomez Garrido J."/>
        </authorList>
    </citation>
    <scope>NUCLEOTIDE SEQUENCE [LARGE SCALE GENOMIC DNA]</scope>
</reference>
<keyword evidence="1" id="KW-1133">Transmembrane helix</keyword>
<dbReference type="Gramene" id="OE9A018756T1">
    <property type="protein sequence ID" value="OE9A018756C1"/>
    <property type="gene ID" value="OE9A018756"/>
</dbReference>
<keyword evidence="3" id="KW-1185">Reference proteome</keyword>
<organism evidence="2 3">
    <name type="scientific">Olea europaea subsp. europaea</name>
    <dbReference type="NCBI Taxonomy" id="158383"/>
    <lineage>
        <taxon>Eukaryota</taxon>
        <taxon>Viridiplantae</taxon>
        <taxon>Streptophyta</taxon>
        <taxon>Embryophyta</taxon>
        <taxon>Tracheophyta</taxon>
        <taxon>Spermatophyta</taxon>
        <taxon>Magnoliopsida</taxon>
        <taxon>eudicotyledons</taxon>
        <taxon>Gunneridae</taxon>
        <taxon>Pentapetalae</taxon>
        <taxon>asterids</taxon>
        <taxon>lamiids</taxon>
        <taxon>Lamiales</taxon>
        <taxon>Oleaceae</taxon>
        <taxon>Oleeae</taxon>
        <taxon>Olea</taxon>
    </lineage>
</organism>
<evidence type="ECO:0000256" key="1">
    <source>
        <dbReference type="SAM" id="Phobius"/>
    </source>
</evidence>
<comment type="caution">
    <text evidence="2">The sequence shown here is derived from an EMBL/GenBank/DDBJ whole genome shotgun (WGS) entry which is preliminary data.</text>
</comment>
<name>A0A8S0UPG5_OLEEU</name>
<dbReference type="Proteomes" id="UP000594638">
    <property type="component" value="Unassembled WGS sequence"/>
</dbReference>
<evidence type="ECO:0000313" key="3">
    <source>
        <dbReference type="Proteomes" id="UP000594638"/>
    </source>
</evidence>
<sequence length="179" mass="20060">MSVTQAPAMTTNEMHHRRRATANGDSYDDVELIPTFCPQEENLRRSCVTVGLERHLIVLWLAQVEARQLLLAAKTLSGVGNIVCSRAQEQRYQLVVALYSADSGGDIATMIMRWLLVEVEVEVEVEVPKVMIDLRWRRWLLLVLVLVLVVMRCQWSLSSGECGDTGGFEEMVVICGNGV</sequence>
<proteinExistence type="predicted"/>
<evidence type="ECO:0000313" key="2">
    <source>
        <dbReference type="EMBL" id="CAA3020823.1"/>
    </source>
</evidence>
<feature type="transmembrane region" description="Helical" evidence="1">
    <location>
        <begin position="139"/>
        <end position="157"/>
    </location>
</feature>
<protein>
    <submittedName>
        <fullName evidence="2">Uncharacterized protein</fullName>
    </submittedName>
</protein>
<accession>A0A8S0UPG5</accession>
<dbReference type="EMBL" id="CACTIH010009045">
    <property type="protein sequence ID" value="CAA3020823.1"/>
    <property type="molecule type" value="Genomic_DNA"/>
</dbReference>